<evidence type="ECO:0000256" key="3">
    <source>
        <dbReference type="ARBA" id="ARBA00018867"/>
    </source>
</evidence>
<dbReference type="PROSITE" id="PS50082">
    <property type="entry name" value="WD_REPEATS_2"/>
    <property type="match status" value="4"/>
</dbReference>
<proteinExistence type="inferred from homology"/>
<dbReference type="InterPro" id="IPR015943">
    <property type="entry name" value="WD40/YVTN_repeat-like_dom_sf"/>
</dbReference>
<dbReference type="CDD" id="cd00200">
    <property type="entry name" value="WD40"/>
    <property type="match status" value="1"/>
</dbReference>
<dbReference type="SUPFAM" id="SSF50998">
    <property type="entry name" value="Quinoprotein alcohol dehydrogenase-like"/>
    <property type="match status" value="1"/>
</dbReference>
<keyword evidence="6" id="KW-0677">Repeat</keyword>
<evidence type="ECO:0000256" key="1">
    <source>
        <dbReference type="ARBA" id="ARBA00004496"/>
    </source>
</evidence>
<keyword evidence="10" id="KW-1185">Reference proteome</keyword>
<comment type="caution">
    <text evidence="9">The sequence shown here is derived from an EMBL/GenBank/DDBJ whole genome shotgun (WGS) entry which is preliminary data.</text>
</comment>
<dbReference type="PROSITE" id="PS00678">
    <property type="entry name" value="WD_REPEATS_1"/>
    <property type="match status" value="3"/>
</dbReference>
<evidence type="ECO:0000256" key="7">
    <source>
        <dbReference type="ARBA" id="ARBA00074814"/>
    </source>
</evidence>
<evidence type="ECO:0000313" key="10">
    <source>
        <dbReference type="Proteomes" id="UP001165065"/>
    </source>
</evidence>
<feature type="repeat" description="WD" evidence="8">
    <location>
        <begin position="225"/>
        <end position="248"/>
    </location>
</feature>
<comment type="similarity">
    <text evidence="2">Belongs to the WD repeat LST8 family.</text>
</comment>
<dbReference type="InterPro" id="IPR020472">
    <property type="entry name" value="WD40_PAC1"/>
</dbReference>
<dbReference type="GO" id="GO:0038203">
    <property type="term" value="P:TORC2 signaling"/>
    <property type="evidence" value="ECO:0007669"/>
    <property type="project" value="UniProtKB-ARBA"/>
</dbReference>
<dbReference type="PANTHER" id="PTHR19842">
    <property type="entry name" value="G BETA-LIKE PROTEIN GBL"/>
    <property type="match status" value="1"/>
</dbReference>
<dbReference type="PRINTS" id="PR00320">
    <property type="entry name" value="GPROTEINBRPT"/>
</dbReference>
<dbReference type="InterPro" id="IPR001680">
    <property type="entry name" value="WD40_rpt"/>
</dbReference>
<dbReference type="GO" id="GO:0031932">
    <property type="term" value="C:TORC2 complex"/>
    <property type="evidence" value="ECO:0007669"/>
    <property type="project" value="InterPro"/>
</dbReference>
<evidence type="ECO:0000256" key="5">
    <source>
        <dbReference type="ARBA" id="ARBA00022574"/>
    </source>
</evidence>
<keyword evidence="5 8" id="KW-0853">WD repeat</keyword>
<dbReference type="Pfam" id="PF00400">
    <property type="entry name" value="WD40"/>
    <property type="match status" value="6"/>
</dbReference>
<dbReference type="GO" id="GO:0032535">
    <property type="term" value="P:regulation of cellular component size"/>
    <property type="evidence" value="ECO:0007669"/>
    <property type="project" value="UniProtKB-ARBA"/>
</dbReference>
<protein>
    <recommendedName>
        <fullName evidence="7">Protein LST8 homolog</fullName>
    </recommendedName>
    <alternativeName>
        <fullName evidence="3">Target of rapamycin complex subunit LST8</fullName>
    </alternativeName>
</protein>
<dbReference type="PROSITE" id="PS50294">
    <property type="entry name" value="WD_REPEATS_REGION"/>
    <property type="match status" value="3"/>
</dbReference>
<evidence type="ECO:0000313" key="9">
    <source>
        <dbReference type="EMBL" id="GMI36836.1"/>
    </source>
</evidence>
<dbReference type="InterPro" id="IPR037588">
    <property type="entry name" value="MLST8"/>
</dbReference>
<dbReference type="GO" id="GO:0051897">
    <property type="term" value="P:positive regulation of phosphatidylinositol 3-kinase/protein kinase B signal transduction"/>
    <property type="evidence" value="ECO:0007669"/>
    <property type="project" value="UniProtKB-ARBA"/>
</dbReference>
<dbReference type="PANTHER" id="PTHR19842:SF0">
    <property type="entry name" value="TARGET OF RAPAMYCIN COMPLEX SUBUNIT LST8"/>
    <property type="match status" value="1"/>
</dbReference>
<dbReference type="Gene3D" id="2.130.10.10">
    <property type="entry name" value="YVTN repeat-like/Quinoprotein amine dehydrogenase"/>
    <property type="match status" value="1"/>
</dbReference>
<evidence type="ECO:0000256" key="4">
    <source>
        <dbReference type="ARBA" id="ARBA00022490"/>
    </source>
</evidence>
<dbReference type="GO" id="GO:0032956">
    <property type="term" value="P:regulation of actin cytoskeleton organization"/>
    <property type="evidence" value="ECO:0007669"/>
    <property type="project" value="TreeGrafter"/>
</dbReference>
<dbReference type="EMBL" id="BRYA01000977">
    <property type="protein sequence ID" value="GMI36836.1"/>
    <property type="molecule type" value="Genomic_DNA"/>
</dbReference>
<feature type="repeat" description="WD" evidence="8">
    <location>
        <begin position="255"/>
        <end position="296"/>
    </location>
</feature>
<feature type="repeat" description="WD" evidence="8">
    <location>
        <begin position="71"/>
        <end position="112"/>
    </location>
</feature>
<evidence type="ECO:0000256" key="6">
    <source>
        <dbReference type="ARBA" id="ARBA00022737"/>
    </source>
</evidence>
<feature type="repeat" description="WD" evidence="8">
    <location>
        <begin position="114"/>
        <end position="155"/>
    </location>
</feature>
<dbReference type="Proteomes" id="UP001165065">
    <property type="component" value="Unassembled WGS sequence"/>
</dbReference>
<dbReference type="FunFam" id="2.130.10.10:FF:000505">
    <property type="entry name" value="Blast:Protein LST8 homolog"/>
    <property type="match status" value="1"/>
</dbReference>
<dbReference type="AlphaFoldDB" id="A0A9W7G9B0"/>
<accession>A0A9W7G9B0</accession>
<comment type="subcellular location">
    <subcellularLocation>
        <location evidence="1">Cytoplasm</location>
    </subcellularLocation>
</comment>
<name>A0A9W7G9B0_9STRA</name>
<keyword evidence="4" id="KW-0963">Cytoplasm</keyword>
<dbReference type="SMART" id="SM00320">
    <property type="entry name" value="WD40"/>
    <property type="match status" value="6"/>
</dbReference>
<dbReference type="GO" id="GO:0031931">
    <property type="term" value="C:TORC1 complex"/>
    <property type="evidence" value="ECO:0007669"/>
    <property type="project" value="InterPro"/>
</dbReference>
<dbReference type="InterPro" id="IPR019775">
    <property type="entry name" value="WD40_repeat_CS"/>
</dbReference>
<gene>
    <name evidence="9" type="ORF">TrCOL_g6130</name>
</gene>
<reference evidence="10" key="1">
    <citation type="journal article" date="2023" name="Commun. Biol.">
        <title>Genome analysis of Parmales, the sister group of diatoms, reveals the evolutionary specialization of diatoms from phago-mixotrophs to photoautotrophs.</title>
        <authorList>
            <person name="Ban H."/>
            <person name="Sato S."/>
            <person name="Yoshikawa S."/>
            <person name="Yamada K."/>
            <person name="Nakamura Y."/>
            <person name="Ichinomiya M."/>
            <person name="Sato N."/>
            <person name="Blanc-Mathieu R."/>
            <person name="Endo H."/>
            <person name="Kuwata A."/>
            <person name="Ogata H."/>
        </authorList>
    </citation>
    <scope>NUCLEOTIDE SEQUENCE [LARGE SCALE GENOMIC DNA]</scope>
</reference>
<evidence type="ECO:0000256" key="8">
    <source>
        <dbReference type="PROSITE-ProRule" id="PRU00221"/>
    </source>
</evidence>
<dbReference type="OrthoDB" id="400at2759"/>
<sequence length="313" mass="34121">MSVILATAGYDHKIKFWEAPSGICSRTLRYPDSQVNCLEITPDKKFLAAAGNPHVRLFEINSSNHNPLLACEGHTSSVTGLGFQREGRWMYTSSEDGTLKIWDLRSPGYQRSFTAPNNCPINSVALHPNQAELVSGDNNGTVRVWDLGTSQCVKELVPDPDVPIRSVSVGDDGRHLVAASQNAEVFVWNAPGRNGQGVGTGGGGDYEPVVNFFAHEGGYCIKAKLSPDCKTLVTTGSDKTARLWDTNTWGMSRLMSSHQQWVWDAVYSADSSYLVTASSDHSARLWSLRTGDVVRQYNGHQNAVTAVALNDCT</sequence>
<organism evidence="9 10">
    <name type="scientific">Triparma columacea</name>
    <dbReference type="NCBI Taxonomy" id="722753"/>
    <lineage>
        <taxon>Eukaryota</taxon>
        <taxon>Sar</taxon>
        <taxon>Stramenopiles</taxon>
        <taxon>Ochrophyta</taxon>
        <taxon>Bolidophyceae</taxon>
        <taxon>Parmales</taxon>
        <taxon>Triparmaceae</taxon>
        <taxon>Triparma</taxon>
    </lineage>
</organism>
<dbReference type="GO" id="GO:0005737">
    <property type="term" value="C:cytoplasm"/>
    <property type="evidence" value="ECO:0007669"/>
    <property type="project" value="UniProtKB-SubCell"/>
</dbReference>
<dbReference type="InterPro" id="IPR011047">
    <property type="entry name" value="Quinoprotein_ADH-like_sf"/>
</dbReference>
<evidence type="ECO:0000256" key="2">
    <source>
        <dbReference type="ARBA" id="ARBA00009890"/>
    </source>
</evidence>